<dbReference type="EMBL" id="JBGBPQ010000029">
    <property type="protein sequence ID" value="KAL1496465.1"/>
    <property type="molecule type" value="Genomic_DNA"/>
</dbReference>
<dbReference type="Gene3D" id="3.40.30.10">
    <property type="entry name" value="Glutaredoxin"/>
    <property type="match status" value="1"/>
</dbReference>
<dbReference type="PRINTS" id="PR00160">
    <property type="entry name" value="GLUTAREDOXIN"/>
</dbReference>
<dbReference type="PANTHER" id="PTHR45694:SF18">
    <property type="entry name" value="GLUTAREDOXIN-1-RELATED"/>
    <property type="match status" value="1"/>
</dbReference>
<dbReference type="InterPro" id="IPR036249">
    <property type="entry name" value="Thioredoxin-like_sf"/>
</dbReference>
<feature type="region of interest" description="Disordered" evidence="3">
    <location>
        <begin position="155"/>
        <end position="174"/>
    </location>
</feature>
<feature type="region of interest" description="Disordered" evidence="3">
    <location>
        <begin position="1"/>
        <end position="23"/>
    </location>
</feature>
<dbReference type="GO" id="GO:0034599">
    <property type="term" value="P:cellular response to oxidative stress"/>
    <property type="evidence" value="ECO:0007669"/>
    <property type="project" value="TreeGrafter"/>
</dbReference>
<name>A0AB34ICP1_PRYPA</name>
<dbReference type="GO" id="GO:0015038">
    <property type="term" value="F:glutathione disulfide oxidoreductase activity"/>
    <property type="evidence" value="ECO:0007669"/>
    <property type="project" value="TreeGrafter"/>
</dbReference>
<dbReference type="InterPro" id="IPR002109">
    <property type="entry name" value="Glutaredoxin"/>
</dbReference>
<evidence type="ECO:0000313" key="6">
    <source>
        <dbReference type="Proteomes" id="UP001515480"/>
    </source>
</evidence>
<evidence type="ECO:0000256" key="2">
    <source>
        <dbReference type="ARBA" id="ARBA00023284"/>
    </source>
</evidence>
<sequence>MHQPSSFSRPPPPPPRRRSEQGHALSAWSATRLAGFKQWTAELAAGDFDAAAIDARLDREIGAHGVIMFSFSSCPFCKGAKELLDAKQAAYAVLELDEDEEGAALRARLGARTGRTSVPSVWIGGNCGGWTDRRVVAEGRKAQIRSLEELDLPSVRSLPPLGGPSGLQEGLNGA</sequence>
<keyword evidence="2" id="KW-0676">Redox-active center</keyword>
<evidence type="ECO:0000256" key="1">
    <source>
        <dbReference type="ARBA" id="ARBA00023157"/>
    </source>
</evidence>
<gene>
    <name evidence="5" type="ORF">AB1Y20_016419</name>
</gene>
<dbReference type="GO" id="GO:0005737">
    <property type="term" value="C:cytoplasm"/>
    <property type="evidence" value="ECO:0007669"/>
    <property type="project" value="TreeGrafter"/>
</dbReference>
<protein>
    <recommendedName>
        <fullName evidence="4">Glutaredoxin domain-containing protein</fullName>
    </recommendedName>
</protein>
<dbReference type="Pfam" id="PF00462">
    <property type="entry name" value="Glutaredoxin"/>
    <property type="match status" value="1"/>
</dbReference>
<evidence type="ECO:0000313" key="5">
    <source>
        <dbReference type="EMBL" id="KAL1496465.1"/>
    </source>
</evidence>
<keyword evidence="6" id="KW-1185">Reference proteome</keyword>
<comment type="caution">
    <text evidence="5">The sequence shown here is derived from an EMBL/GenBank/DDBJ whole genome shotgun (WGS) entry which is preliminary data.</text>
</comment>
<accession>A0AB34ICP1</accession>
<feature type="domain" description="Glutaredoxin" evidence="4">
    <location>
        <begin position="66"/>
        <end position="126"/>
    </location>
</feature>
<evidence type="ECO:0000259" key="4">
    <source>
        <dbReference type="Pfam" id="PF00462"/>
    </source>
</evidence>
<proteinExistence type="predicted"/>
<dbReference type="PROSITE" id="PS51354">
    <property type="entry name" value="GLUTAREDOXIN_2"/>
    <property type="match status" value="1"/>
</dbReference>
<organism evidence="5 6">
    <name type="scientific">Prymnesium parvum</name>
    <name type="common">Toxic golden alga</name>
    <dbReference type="NCBI Taxonomy" id="97485"/>
    <lineage>
        <taxon>Eukaryota</taxon>
        <taxon>Haptista</taxon>
        <taxon>Haptophyta</taxon>
        <taxon>Prymnesiophyceae</taxon>
        <taxon>Prymnesiales</taxon>
        <taxon>Prymnesiaceae</taxon>
        <taxon>Prymnesium</taxon>
    </lineage>
</organism>
<dbReference type="SUPFAM" id="SSF52833">
    <property type="entry name" value="Thioredoxin-like"/>
    <property type="match status" value="1"/>
</dbReference>
<reference evidence="5 6" key="1">
    <citation type="journal article" date="2024" name="Science">
        <title>Giant polyketide synthase enzymes in the biosynthesis of giant marine polyether toxins.</title>
        <authorList>
            <person name="Fallon T.R."/>
            <person name="Shende V.V."/>
            <person name="Wierzbicki I.H."/>
            <person name="Pendleton A.L."/>
            <person name="Watervoot N.F."/>
            <person name="Auber R.P."/>
            <person name="Gonzalez D.J."/>
            <person name="Wisecaver J.H."/>
            <person name="Moore B.S."/>
        </authorList>
    </citation>
    <scope>NUCLEOTIDE SEQUENCE [LARGE SCALE GENOMIC DNA]</scope>
    <source>
        <strain evidence="5 6">12B1</strain>
    </source>
</reference>
<dbReference type="Proteomes" id="UP001515480">
    <property type="component" value="Unassembled WGS sequence"/>
</dbReference>
<evidence type="ECO:0000256" key="3">
    <source>
        <dbReference type="SAM" id="MobiDB-lite"/>
    </source>
</evidence>
<dbReference type="AlphaFoldDB" id="A0AB34ICP1"/>
<dbReference type="InterPro" id="IPR014025">
    <property type="entry name" value="Glutaredoxin_subgr"/>
</dbReference>
<keyword evidence="1" id="KW-1015">Disulfide bond</keyword>
<dbReference type="InterPro" id="IPR011767">
    <property type="entry name" value="GLR_AS"/>
</dbReference>
<dbReference type="PROSITE" id="PS00195">
    <property type="entry name" value="GLUTAREDOXIN_1"/>
    <property type="match status" value="1"/>
</dbReference>
<dbReference type="PANTHER" id="PTHR45694">
    <property type="entry name" value="GLUTAREDOXIN 2"/>
    <property type="match status" value="1"/>
</dbReference>